<dbReference type="Gramene" id="TraesARI3A03G01358700.1">
    <property type="protein sequence ID" value="TraesARI3A03G01358700.1"/>
    <property type="gene ID" value="TraesARI3A03G01358700"/>
</dbReference>
<dbReference type="Gene3D" id="3.30.40.10">
    <property type="entry name" value="Zinc/RING finger domain, C3HC4 (zinc finger)"/>
    <property type="match status" value="1"/>
</dbReference>
<dbReference type="InterPro" id="IPR013010">
    <property type="entry name" value="Znf_SIAH"/>
</dbReference>
<dbReference type="Gramene" id="TraesWEE_scaffold_179203_01G000200.1">
    <property type="protein sequence ID" value="TraesWEE_scaffold_179203_01G000200.1"/>
    <property type="gene ID" value="TraesWEE_scaffold_179203_01G000200"/>
</dbReference>
<evidence type="ECO:0000256" key="4">
    <source>
        <dbReference type="PROSITE-ProRule" id="PRU00455"/>
    </source>
</evidence>
<accession>A0A3B6EFB9</accession>
<name>A0A3B6EFB9_WHEAT</name>
<dbReference type="Proteomes" id="UP000019116">
    <property type="component" value="Chromosome 3A"/>
</dbReference>
<dbReference type="UniPathway" id="UPA00143"/>
<keyword evidence="3" id="KW-0862">Zinc</keyword>
<dbReference type="Gramene" id="TraesROB_scaffold_169292_01G000200.1">
    <property type="protein sequence ID" value="TraesROB_scaffold_169292_01G000200.1"/>
    <property type="gene ID" value="TraesROB_scaffold_169292_01G000200"/>
</dbReference>
<dbReference type="GO" id="GO:0061630">
    <property type="term" value="F:ubiquitin protein ligase activity"/>
    <property type="evidence" value="ECO:0000318"/>
    <property type="project" value="GO_Central"/>
</dbReference>
<dbReference type="Gramene" id="TraesLDM3A03G01341380.1">
    <property type="protein sequence ID" value="TraesLDM3A03G01341380.1"/>
    <property type="gene ID" value="TraesLDM3A03G01341380"/>
</dbReference>
<dbReference type="Gramene" id="TraesSTA3A03G01330340.1">
    <property type="protein sequence ID" value="TraesSTA3A03G01330340.1"/>
    <property type="gene ID" value="TraesSTA3A03G01330340"/>
</dbReference>
<keyword evidence="1" id="KW-0479">Metal-binding</keyword>
<dbReference type="Gramene" id="TraesCLE_scaffold_148584_01G000200.1">
    <property type="protein sequence ID" value="TraesCLE_scaffold_148584_01G000200.1"/>
    <property type="gene ID" value="TraesCLE_scaffold_148584_01G000200"/>
</dbReference>
<dbReference type="SUPFAM" id="SSF49599">
    <property type="entry name" value="TRAF domain-like"/>
    <property type="match status" value="1"/>
</dbReference>
<dbReference type="Gramene" id="TraesNOR3A03G01359070.1">
    <property type="protein sequence ID" value="TraesNOR3A03G01359070.1"/>
    <property type="gene ID" value="TraesNOR3A03G01359070"/>
</dbReference>
<evidence type="ECO:0000256" key="2">
    <source>
        <dbReference type="ARBA" id="ARBA00022771"/>
    </source>
</evidence>
<dbReference type="PANTHER" id="PTHR10315:SF71">
    <property type="entry name" value="RING-TYPE E3 UBIQUITIN TRANSFERASE"/>
    <property type="match status" value="1"/>
</dbReference>
<dbReference type="InterPro" id="IPR013083">
    <property type="entry name" value="Znf_RING/FYVE/PHD"/>
</dbReference>
<dbReference type="GO" id="GO:0016567">
    <property type="term" value="P:protein ubiquitination"/>
    <property type="evidence" value="ECO:0007669"/>
    <property type="project" value="UniProtKB-UniPathway"/>
</dbReference>
<dbReference type="Pfam" id="PF21361">
    <property type="entry name" value="Sina_ZnF"/>
    <property type="match status" value="1"/>
</dbReference>
<evidence type="ECO:0000256" key="1">
    <source>
        <dbReference type="ARBA" id="ARBA00022723"/>
    </source>
</evidence>
<dbReference type="InterPro" id="IPR052088">
    <property type="entry name" value="E3_ubiquitin-ligase_SINA"/>
</dbReference>
<evidence type="ECO:0000259" key="5">
    <source>
        <dbReference type="PROSITE" id="PS51081"/>
    </source>
</evidence>
<dbReference type="Gramene" id="TraesSYM3A03G01359990.1">
    <property type="protein sequence ID" value="TraesSYM3A03G01359990.1"/>
    <property type="gene ID" value="TraesSYM3A03G01359990"/>
</dbReference>
<proteinExistence type="predicted"/>
<keyword evidence="2 4" id="KW-0863">Zinc-finger</keyword>
<sequence length="177" mass="19777">MDTLECDICYLPFESQVFSCKNGHAACANCCISMHRKCPSCNEPIGDFRCRATEKILAGMTRPCRFKKHGCTETVRYTEARAHEEEACSFAPCRCPFDGCDYRGRLLYGHILDAHAPGVDAATLLRGGWLSFSVTLQKSTPFRALLHPGEKSVFLLLNGGDILTHTRPRRTRSTTTR</sequence>
<dbReference type="Gramene" id="TraesCS3A02G101600.1">
    <property type="protein sequence ID" value="TraesCS3A02G101600.1"/>
    <property type="gene ID" value="TraesCS3A02G101600"/>
</dbReference>
<dbReference type="Gramene" id="TraesMAC3A03G01337080.1">
    <property type="protein sequence ID" value="TraesMAC3A03G01337080.1"/>
    <property type="gene ID" value="TraesMAC3A03G01337080"/>
</dbReference>
<dbReference type="Gramene" id="TraesCAD_scaffold_160462_01G000200.1">
    <property type="protein sequence ID" value="TraesCAD_scaffold_160462_01G000200.1"/>
    <property type="gene ID" value="TraesCAD_scaffold_160462_01G000200"/>
</dbReference>
<reference evidence="6" key="2">
    <citation type="submission" date="2018-10" db="UniProtKB">
        <authorList>
            <consortium name="EnsemblPlants"/>
        </authorList>
    </citation>
    <scope>IDENTIFICATION</scope>
</reference>
<reference evidence="6" key="1">
    <citation type="submission" date="2018-08" db="EMBL/GenBank/DDBJ databases">
        <authorList>
            <person name="Rossello M."/>
        </authorList>
    </citation>
    <scope>NUCLEOTIDE SEQUENCE [LARGE SCALE GENOMIC DNA]</scope>
    <source>
        <strain evidence="6">cv. Chinese Spring</strain>
    </source>
</reference>
<dbReference type="Gramene" id="TraesLAC3A03G01282700.1">
    <property type="protein sequence ID" value="TraesLAC3A03G01282700.1"/>
    <property type="gene ID" value="TraesLAC3A03G01282700"/>
</dbReference>
<dbReference type="GO" id="GO:0005737">
    <property type="term" value="C:cytoplasm"/>
    <property type="evidence" value="ECO:0000318"/>
    <property type="project" value="GO_Central"/>
</dbReference>
<dbReference type="PANTHER" id="PTHR10315">
    <property type="entry name" value="E3 UBIQUITIN PROTEIN LIGASE SIAH"/>
    <property type="match status" value="1"/>
</dbReference>
<dbReference type="OrthoDB" id="675760at2759"/>
<evidence type="ECO:0000256" key="3">
    <source>
        <dbReference type="ARBA" id="ARBA00022833"/>
    </source>
</evidence>
<dbReference type="Gramene" id="TraesRN3A0100222700.1">
    <property type="protein sequence ID" value="TraesRN3A0100222700.1"/>
    <property type="gene ID" value="TraesRN3A0100222700"/>
</dbReference>
<dbReference type="EnsemblPlants" id="TraesCS3A02G101600.1">
    <property type="protein sequence ID" value="TraesCS3A02G101600.1"/>
    <property type="gene ID" value="TraesCS3A02G101600"/>
</dbReference>
<keyword evidence="7" id="KW-1185">Reference proteome</keyword>
<feature type="domain" description="SIAH-type" evidence="5">
    <location>
        <begin position="59"/>
        <end position="116"/>
    </location>
</feature>
<dbReference type="PROSITE" id="PS51081">
    <property type="entry name" value="ZF_SIAH"/>
    <property type="match status" value="1"/>
</dbReference>
<organism evidence="6">
    <name type="scientific">Triticum aestivum</name>
    <name type="common">Wheat</name>
    <dbReference type="NCBI Taxonomy" id="4565"/>
    <lineage>
        <taxon>Eukaryota</taxon>
        <taxon>Viridiplantae</taxon>
        <taxon>Streptophyta</taxon>
        <taxon>Embryophyta</taxon>
        <taxon>Tracheophyta</taxon>
        <taxon>Spermatophyta</taxon>
        <taxon>Magnoliopsida</taxon>
        <taxon>Liliopsida</taxon>
        <taxon>Poales</taxon>
        <taxon>Poaceae</taxon>
        <taxon>BOP clade</taxon>
        <taxon>Pooideae</taxon>
        <taxon>Triticodae</taxon>
        <taxon>Triticeae</taxon>
        <taxon>Triticinae</taxon>
        <taxon>Triticum</taxon>
    </lineage>
</organism>
<dbReference type="STRING" id="4565.A0A3B6EFB9"/>
<evidence type="ECO:0000313" key="6">
    <source>
        <dbReference type="EnsemblPlants" id="TraesCS3A02G101600.1"/>
    </source>
</evidence>
<dbReference type="AlphaFoldDB" id="A0A3B6EFB9"/>
<evidence type="ECO:0000313" key="7">
    <source>
        <dbReference type="Proteomes" id="UP000019116"/>
    </source>
</evidence>
<dbReference type="Gramene" id="TraesJAG3A03G01348190.1">
    <property type="protein sequence ID" value="TraesJAG3A03G01348190.1"/>
    <property type="gene ID" value="TraesJAG3A03G01348190"/>
</dbReference>
<dbReference type="Gramene" id="TraesCS3A03G0222600.1">
    <property type="protein sequence ID" value="TraesCS3A03G0222600.1.CDS"/>
    <property type="gene ID" value="TraesCS3A03G0222600"/>
</dbReference>
<dbReference type="GO" id="GO:0008270">
    <property type="term" value="F:zinc ion binding"/>
    <property type="evidence" value="ECO:0007669"/>
    <property type="project" value="UniProtKB-KW"/>
</dbReference>
<protein>
    <submittedName>
        <fullName evidence="6">E3 ubiquitin-protein ligase</fullName>
    </submittedName>
</protein>